<dbReference type="InterPro" id="IPR002078">
    <property type="entry name" value="Sigma_54_int"/>
</dbReference>
<evidence type="ECO:0000256" key="2">
    <source>
        <dbReference type="ARBA" id="ARBA00022840"/>
    </source>
</evidence>
<evidence type="ECO:0000313" key="8">
    <source>
        <dbReference type="Proteomes" id="UP000700248"/>
    </source>
</evidence>
<dbReference type="AlphaFoldDB" id="A0A9D2VF71"/>
<keyword evidence="2" id="KW-0067">ATP-binding</keyword>
<dbReference type="GO" id="GO:0003677">
    <property type="term" value="F:DNA binding"/>
    <property type="evidence" value="ECO:0007669"/>
    <property type="project" value="UniProtKB-KW"/>
</dbReference>
<protein>
    <submittedName>
        <fullName evidence="7">Sigma-54 dependent transcriptional regulator</fullName>
    </submittedName>
</protein>
<dbReference type="PROSITE" id="PS00675">
    <property type="entry name" value="SIGMA54_INTERACT_1"/>
    <property type="match status" value="1"/>
</dbReference>
<accession>A0A9D2VF71</accession>
<dbReference type="RefSeq" id="WP_276830193.1">
    <property type="nucleotide sequence ID" value="NZ_DYTQ01000039.1"/>
</dbReference>
<dbReference type="EMBL" id="DYTQ01000039">
    <property type="protein sequence ID" value="HJH23506.1"/>
    <property type="molecule type" value="Genomic_DNA"/>
</dbReference>
<reference evidence="7" key="1">
    <citation type="journal article" date="2021" name="PeerJ">
        <title>Extensive microbial diversity within the chicken gut microbiome revealed by metagenomics and culture.</title>
        <authorList>
            <person name="Gilroy R."/>
            <person name="Ravi A."/>
            <person name="Getino M."/>
            <person name="Pursley I."/>
            <person name="Horton D.L."/>
            <person name="Alikhan N.F."/>
            <person name="Baker D."/>
            <person name="Gharbi K."/>
            <person name="Hall N."/>
            <person name="Watson M."/>
            <person name="Adriaenssens E.M."/>
            <person name="Foster-Nyarko E."/>
            <person name="Jarju S."/>
            <person name="Secka A."/>
            <person name="Antonio M."/>
            <person name="Oren A."/>
            <person name="Chaudhuri R.R."/>
            <person name="La Ragione R."/>
            <person name="Hildebrand F."/>
            <person name="Pallen M.J."/>
        </authorList>
    </citation>
    <scope>NUCLEOTIDE SEQUENCE</scope>
    <source>
        <strain evidence="7">CHK175-13533</strain>
    </source>
</reference>
<dbReference type="Gene3D" id="1.10.8.60">
    <property type="match status" value="1"/>
</dbReference>
<sequence>MPYLLVVEQDPEMAQEIEEIAKLLGYTVSVVNEIKQVLLVLQQRSVTALVIDLAMYETAHQQIQQTATQFLPVITLVRHPSTALKKRAQTLGVAALLNTADVTTQIAPVLSSLVERFYEDKYQLAANRTGNGLAHFVGCSPAMQQLYFEIERVAKTNVPVLIIGESGTGKELVALALHEYSARAAENFLPLNCGAISSQLIESELFGHEKGSFTGADKARQGFFELAQKGTLFLDEITEMPPEMQVRLLRVLETGQYMRVGGTKLLTTEARIIAATNRDPMQAVEQEKLREDLFYRLSVFPLYVPPLREREDDIILLAQHFLQQMNLQQGTEKHFAPDSEELLRQHSWPGNVRELRNAVWRSYILADQDAVHVLIEHQHKSFS</sequence>
<dbReference type="InterPro" id="IPR011006">
    <property type="entry name" value="CheY-like_superfamily"/>
</dbReference>
<dbReference type="SUPFAM" id="SSF52172">
    <property type="entry name" value="CheY-like"/>
    <property type="match status" value="1"/>
</dbReference>
<keyword evidence="1" id="KW-0547">Nucleotide-binding</keyword>
<keyword evidence="3" id="KW-0805">Transcription regulation</keyword>
<evidence type="ECO:0000256" key="5">
    <source>
        <dbReference type="ARBA" id="ARBA00023163"/>
    </source>
</evidence>
<dbReference type="InterPro" id="IPR058031">
    <property type="entry name" value="AAA_lid_NorR"/>
</dbReference>
<evidence type="ECO:0000256" key="4">
    <source>
        <dbReference type="ARBA" id="ARBA00023125"/>
    </source>
</evidence>
<dbReference type="PANTHER" id="PTHR32071">
    <property type="entry name" value="TRANSCRIPTIONAL REGULATORY PROTEIN"/>
    <property type="match status" value="1"/>
</dbReference>
<evidence type="ECO:0000256" key="1">
    <source>
        <dbReference type="ARBA" id="ARBA00022741"/>
    </source>
</evidence>
<dbReference type="Gene3D" id="3.40.50.300">
    <property type="entry name" value="P-loop containing nucleotide triphosphate hydrolases"/>
    <property type="match status" value="1"/>
</dbReference>
<evidence type="ECO:0000259" key="6">
    <source>
        <dbReference type="PROSITE" id="PS50045"/>
    </source>
</evidence>
<dbReference type="Pfam" id="PF00158">
    <property type="entry name" value="Sigma54_activat"/>
    <property type="match status" value="1"/>
</dbReference>
<organism evidence="7 8">
    <name type="scientific">Paenalcaligenes hominis</name>
    <dbReference type="NCBI Taxonomy" id="643674"/>
    <lineage>
        <taxon>Bacteria</taxon>
        <taxon>Pseudomonadati</taxon>
        <taxon>Pseudomonadota</taxon>
        <taxon>Betaproteobacteria</taxon>
        <taxon>Burkholderiales</taxon>
        <taxon>Alcaligenaceae</taxon>
        <taxon>Paenalcaligenes</taxon>
    </lineage>
</organism>
<keyword evidence="5" id="KW-0804">Transcription</keyword>
<comment type="caution">
    <text evidence="7">The sequence shown here is derived from an EMBL/GenBank/DDBJ whole genome shotgun (WGS) entry which is preliminary data.</text>
</comment>
<dbReference type="Pfam" id="PF25601">
    <property type="entry name" value="AAA_lid_14"/>
    <property type="match status" value="1"/>
</dbReference>
<dbReference type="PROSITE" id="PS00676">
    <property type="entry name" value="SIGMA54_INTERACT_2"/>
    <property type="match status" value="1"/>
</dbReference>
<dbReference type="Proteomes" id="UP000700248">
    <property type="component" value="Unassembled WGS sequence"/>
</dbReference>
<dbReference type="GO" id="GO:0006355">
    <property type="term" value="P:regulation of DNA-templated transcription"/>
    <property type="evidence" value="ECO:0007669"/>
    <property type="project" value="InterPro"/>
</dbReference>
<dbReference type="FunFam" id="3.40.50.300:FF:000006">
    <property type="entry name" value="DNA-binding transcriptional regulator NtrC"/>
    <property type="match status" value="1"/>
</dbReference>
<evidence type="ECO:0000256" key="3">
    <source>
        <dbReference type="ARBA" id="ARBA00023015"/>
    </source>
</evidence>
<evidence type="ECO:0000313" key="7">
    <source>
        <dbReference type="EMBL" id="HJH23506.1"/>
    </source>
</evidence>
<dbReference type="PROSITE" id="PS50045">
    <property type="entry name" value="SIGMA54_INTERACT_4"/>
    <property type="match status" value="1"/>
</dbReference>
<dbReference type="InterPro" id="IPR003593">
    <property type="entry name" value="AAA+_ATPase"/>
</dbReference>
<dbReference type="SMART" id="SM00382">
    <property type="entry name" value="AAA"/>
    <property type="match status" value="1"/>
</dbReference>
<gene>
    <name evidence="7" type="ORF">K8U84_03025</name>
</gene>
<keyword evidence="4" id="KW-0238">DNA-binding</keyword>
<dbReference type="CDD" id="cd00009">
    <property type="entry name" value="AAA"/>
    <property type="match status" value="1"/>
</dbReference>
<proteinExistence type="predicted"/>
<dbReference type="InterPro" id="IPR027417">
    <property type="entry name" value="P-loop_NTPase"/>
</dbReference>
<dbReference type="InterPro" id="IPR025662">
    <property type="entry name" value="Sigma_54_int_dom_ATP-bd_1"/>
</dbReference>
<dbReference type="InterPro" id="IPR025944">
    <property type="entry name" value="Sigma_54_int_dom_CS"/>
</dbReference>
<dbReference type="InterPro" id="IPR025943">
    <property type="entry name" value="Sigma_54_int_dom_ATP-bd_2"/>
</dbReference>
<feature type="domain" description="Sigma-54 factor interaction" evidence="6">
    <location>
        <begin position="136"/>
        <end position="364"/>
    </location>
</feature>
<dbReference type="SUPFAM" id="SSF52540">
    <property type="entry name" value="P-loop containing nucleoside triphosphate hydrolases"/>
    <property type="match status" value="1"/>
</dbReference>
<dbReference type="GO" id="GO:0005524">
    <property type="term" value="F:ATP binding"/>
    <property type="evidence" value="ECO:0007669"/>
    <property type="project" value="UniProtKB-KW"/>
</dbReference>
<reference evidence="7" key="2">
    <citation type="submission" date="2021-09" db="EMBL/GenBank/DDBJ databases">
        <authorList>
            <person name="Gilroy R."/>
        </authorList>
    </citation>
    <scope>NUCLEOTIDE SEQUENCE</scope>
    <source>
        <strain evidence="7">CHK175-13533</strain>
    </source>
</reference>
<dbReference type="PROSITE" id="PS00688">
    <property type="entry name" value="SIGMA54_INTERACT_3"/>
    <property type="match status" value="1"/>
</dbReference>
<dbReference type="Gene3D" id="3.40.50.2300">
    <property type="match status" value="1"/>
</dbReference>
<name>A0A9D2VF71_9BURK</name>